<evidence type="ECO:0000313" key="3">
    <source>
        <dbReference type="EMBL" id="TPX18843.1"/>
    </source>
</evidence>
<dbReference type="PANTHER" id="PTHR12111:SF2">
    <property type="entry name" value="SPLICING FACTOR YJU2B-RELATED"/>
    <property type="match status" value="1"/>
</dbReference>
<dbReference type="PANTHER" id="PTHR12111">
    <property type="entry name" value="SPLICING FACTOR YJU2"/>
    <property type="match status" value="1"/>
</dbReference>
<dbReference type="GO" id="GO:0005684">
    <property type="term" value="C:U2-type spliceosomal complex"/>
    <property type="evidence" value="ECO:0007669"/>
    <property type="project" value="TreeGrafter"/>
</dbReference>
<evidence type="ECO:0008006" key="5">
    <source>
        <dbReference type="Google" id="ProtNLM"/>
    </source>
</evidence>
<feature type="compositionally biased region" description="Basic and acidic residues" evidence="2">
    <location>
        <begin position="285"/>
        <end position="298"/>
    </location>
</feature>
<feature type="region of interest" description="Disordered" evidence="2">
    <location>
        <begin position="327"/>
        <end position="380"/>
    </location>
</feature>
<comment type="caution">
    <text evidence="3">The sequence shown here is derived from an EMBL/GenBank/DDBJ whole genome shotgun (WGS) entry which is preliminary data.</text>
</comment>
<reference evidence="3 4" key="1">
    <citation type="submission" date="2019-06" db="EMBL/GenBank/DDBJ databases">
        <title>Draft genome sequence of the filamentous fungus Phialemoniopsis curvata isolated from diesel fuel.</title>
        <authorList>
            <person name="Varaljay V.A."/>
            <person name="Lyon W.J."/>
            <person name="Crouch A.L."/>
            <person name="Drake C.E."/>
            <person name="Hollomon J.M."/>
            <person name="Nadeau L.J."/>
            <person name="Nunn H.S."/>
            <person name="Stevenson B.S."/>
            <person name="Bojanowski C.L."/>
            <person name="Crookes-Goodson W.J."/>
        </authorList>
    </citation>
    <scope>NUCLEOTIDE SEQUENCE [LARGE SCALE GENOMIC DNA]</scope>
    <source>
        <strain evidence="3 4">D216</strain>
    </source>
</reference>
<sequence length="380" mass="40595">MQGFNMGRYVPPEHAGLASANALHGKHPLGKRARPDGALVVRFEMPFPVWCTTCRPRETLIGQGVRFNAEKRRAGSYHSTPVWAFRMRHPPCGGAIEIRTDPAHTAYVVASGGRRHDAAGDGGAGESLVSASGEVQLRTARERDAARGSAFAHLERTIEDRAALAAGRQRIGELAEAAGRRWDDPYARNQALRRAFRAGRQEREAEGAAAEALRDRLSFGLELVAASDEDARRAALVDFGTAERDAAGAVDKALARPLFEGGAASAADRTDKGAGEVLRSNKRSSTRDGTPKTKKLKSEVVADKTKGALVSEILGNTRAAKDPFLEGWSKESTKSPGLLPGLKRKRSTVETAVATEESSPPPAKPTPASKSLVGYDSDSD</sequence>
<proteinExistence type="inferred from homology"/>
<dbReference type="InterPro" id="IPR007590">
    <property type="entry name" value="Saf4/Yju2"/>
</dbReference>
<dbReference type="STRING" id="1093900.A0A507BH66"/>
<dbReference type="EMBL" id="SKBQ01000107">
    <property type="protein sequence ID" value="TPX18843.1"/>
    <property type="molecule type" value="Genomic_DNA"/>
</dbReference>
<dbReference type="RefSeq" id="XP_031000554.1">
    <property type="nucleotide sequence ID" value="XM_031134189.1"/>
</dbReference>
<dbReference type="InParanoid" id="A0A507BH66"/>
<protein>
    <recommendedName>
        <fullName evidence="5">Coiled-coil domain-containing protein 130</fullName>
    </recommendedName>
</protein>
<evidence type="ECO:0000313" key="4">
    <source>
        <dbReference type="Proteomes" id="UP000319257"/>
    </source>
</evidence>
<gene>
    <name evidence="3" type="ORF">E0L32_011458</name>
</gene>
<feature type="region of interest" description="Disordered" evidence="2">
    <location>
        <begin position="263"/>
        <end position="298"/>
    </location>
</feature>
<name>A0A507BH66_9PEZI</name>
<evidence type="ECO:0000256" key="1">
    <source>
        <dbReference type="ARBA" id="ARBA00005595"/>
    </source>
</evidence>
<dbReference type="OrthoDB" id="360327at2759"/>
<evidence type="ECO:0000256" key="2">
    <source>
        <dbReference type="SAM" id="MobiDB-lite"/>
    </source>
</evidence>
<dbReference type="AlphaFoldDB" id="A0A507BH66"/>
<dbReference type="Proteomes" id="UP000319257">
    <property type="component" value="Unassembled WGS sequence"/>
</dbReference>
<accession>A0A507BH66</accession>
<dbReference type="GeneID" id="41978905"/>
<comment type="similarity">
    <text evidence="1">Belongs to the CWC16 family.</text>
</comment>
<organism evidence="3 4">
    <name type="scientific">Thyridium curvatum</name>
    <dbReference type="NCBI Taxonomy" id="1093900"/>
    <lineage>
        <taxon>Eukaryota</taxon>
        <taxon>Fungi</taxon>
        <taxon>Dikarya</taxon>
        <taxon>Ascomycota</taxon>
        <taxon>Pezizomycotina</taxon>
        <taxon>Sordariomycetes</taxon>
        <taxon>Sordariomycetidae</taxon>
        <taxon>Thyridiales</taxon>
        <taxon>Thyridiaceae</taxon>
        <taxon>Thyridium</taxon>
    </lineage>
</organism>
<dbReference type="Pfam" id="PF04502">
    <property type="entry name" value="Saf4_Yju2"/>
    <property type="match status" value="1"/>
</dbReference>
<dbReference type="GO" id="GO:0000398">
    <property type="term" value="P:mRNA splicing, via spliceosome"/>
    <property type="evidence" value="ECO:0007669"/>
    <property type="project" value="InterPro"/>
</dbReference>
<keyword evidence="4" id="KW-1185">Reference proteome</keyword>
<dbReference type="GO" id="GO:0071014">
    <property type="term" value="C:post-mRNA release spliceosomal complex"/>
    <property type="evidence" value="ECO:0007669"/>
    <property type="project" value="TreeGrafter"/>
</dbReference>